<evidence type="ECO:0000256" key="5">
    <source>
        <dbReference type="ARBA" id="ARBA00023163"/>
    </source>
</evidence>
<dbReference type="Pfam" id="PF04539">
    <property type="entry name" value="Sigma70_r3"/>
    <property type="match status" value="1"/>
</dbReference>
<dbReference type="Pfam" id="PF04542">
    <property type="entry name" value="Sigma70_r2"/>
    <property type="match status" value="1"/>
</dbReference>
<accession>D4S252</accession>
<keyword evidence="3 6" id="KW-0731">Sigma factor</keyword>
<dbReference type="PANTHER" id="PTHR30603">
    <property type="entry name" value="RNA POLYMERASE SIGMA FACTOR RPO"/>
    <property type="match status" value="1"/>
</dbReference>
<keyword evidence="5 6" id="KW-0804">Transcription</keyword>
<dbReference type="eggNOG" id="COG1191">
    <property type="taxonomic scope" value="Bacteria"/>
</dbReference>
<gene>
    <name evidence="9" type="primary">sigF</name>
    <name evidence="9" type="ORF">BUTYVIB_02174</name>
</gene>
<dbReference type="EMBL" id="ABWN01000037">
    <property type="protein sequence ID" value="EFF67609.1"/>
    <property type="molecule type" value="Genomic_DNA"/>
</dbReference>
<dbReference type="GO" id="GO:0003677">
    <property type="term" value="F:DNA binding"/>
    <property type="evidence" value="ECO:0007669"/>
    <property type="project" value="UniProtKB-KW"/>
</dbReference>
<feature type="domain" description="RNA polymerase sigma-70" evidence="7">
    <location>
        <begin position="46"/>
        <end position="59"/>
    </location>
</feature>
<dbReference type="NCBIfam" id="TIGR02980">
    <property type="entry name" value="SigBFG"/>
    <property type="match status" value="1"/>
</dbReference>
<dbReference type="InterPro" id="IPR050239">
    <property type="entry name" value="Sigma-70_RNA_pol_init_factors"/>
</dbReference>
<evidence type="ECO:0000256" key="3">
    <source>
        <dbReference type="ARBA" id="ARBA00023082"/>
    </source>
</evidence>
<dbReference type="SUPFAM" id="SSF88659">
    <property type="entry name" value="Sigma3 and sigma4 domains of RNA polymerase sigma factors"/>
    <property type="match status" value="2"/>
</dbReference>
<feature type="domain" description="RNA polymerase sigma-70" evidence="8">
    <location>
        <begin position="209"/>
        <end position="235"/>
    </location>
</feature>
<comment type="similarity">
    <text evidence="6">Belongs to the sigma-70 factor family.</text>
</comment>
<dbReference type="InterPro" id="IPR007624">
    <property type="entry name" value="RNA_pol_sigma70_r3"/>
</dbReference>
<evidence type="ECO:0000313" key="10">
    <source>
        <dbReference type="Proteomes" id="UP000006238"/>
    </source>
</evidence>
<dbReference type="NCBIfam" id="TIGR02937">
    <property type="entry name" value="sigma70-ECF"/>
    <property type="match status" value="1"/>
</dbReference>
<keyword evidence="2 6" id="KW-0805">Transcription regulation</keyword>
<dbReference type="Pfam" id="PF04545">
    <property type="entry name" value="Sigma70_r4"/>
    <property type="match status" value="1"/>
</dbReference>
<dbReference type="GO" id="GO:0006352">
    <property type="term" value="P:DNA-templated transcription initiation"/>
    <property type="evidence" value="ECO:0007669"/>
    <property type="project" value="InterPro"/>
</dbReference>
<dbReference type="CDD" id="cd06171">
    <property type="entry name" value="Sigma70_r4"/>
    <property type="match status" value="1"/>
</dbReference>
<dbReference type="Gene3D" id="1.20.120.1810">
    <property type="match status" value="1"/>
</dbReference>
<keyword evidence="1" id="KW-0749">Sporulation</keyword>
<dbReference type="HOGENOM" id="CLU_014793_8_5_9"/>
<dbReference type="PROSITE" id="PS00716">
    <property type="entry name" value="SIGMA70_2"/>
    <property type="match status" value="1"/>
</dbReference>
<keyword evidence="4 6" id="KW-0238">DNA-binding</keyword>
<organism evidence="9 10">
    <name type="scientific">Eshraghiella crossota DSM 2876</name>
    <dbReference type="NCBI Taxonomy" id="511680"/>
    <lineage>
        <taxon>Bacteria</taxon>
        <taxon>Bacillati</taxon>
        <taxon>Bacillota</taxon>
        <taxon>Clostridia</taxon>
        <taxon>Lachnospirales</taxon>
        <taxon>Lachnospiraceae</taxon>
        <taxon>Eshraghiella</taxon>
    </lineage>
</organism>
<dbReference type="SUPFAM" id="SSF88946">
    <property type="entry name" value="Sigma2 domain of RNA polymerase sigma factors"/>
    <property type="match status" value="1"/>
</dbReference>
<dbReference type="InterPro" id="IPR014284">
    <property type="entry name" value="RNA_pol_sigma-70_dom"/>
</dbReference>
<dbReference type="InterPro" id="IPR013325">
    <property type="entry name" value="RNA_pol_sigma_r2"/>
</dbReference>
<dbReference type="InterPro" id="IPR014322">
    <property type="entry name" value="RNA_pol_sigma-B/F/G"/>
</dbReference>
<dbReference type="PIRSF" id="PIRSF000770">
    <property type="entry name" value="RNA_pol_sigma-SigE/K"/>
    <property type="match status" value="1"/>
</dbReference>
<dbReference type="InterPro" id="IPR000943">
    <property type="entry name" value="RNA_pol_sigma70"/>
</dbReference>
<evidence type="ECO:0000256" key="1">
    <source>
        <dbReference type="ARBA" id="ARBA00022969"/>
    </source>
</evidence>
<protein>
    <recommendedName>
        <fullName evidence="6">RNA polymerase sigma factor</fullName>
    </recommendedName>
</protein>
<dbReference type="GO" id="GO:0030435">
    <property type="term" value="P:sporulation resulting in formation of a cellular spore"/>
    <property type="evidence" value="ECO:0007669"/>
    <property type="project" value="UniProtKB-KW"/>
</dbReference>
<evidence type="ECO:0000256" key="2">
    <source>
        <dbReference type="ARBA" id="ARBA00023015"/>
    </source>
</evidence>
<dbReference type="PANTHER" id="PTHR30603:SF17">
    <property type="entry name" value="RNA POLYMERASE SIGMA-G FACTOR"/>
    <property type="match status" value="1"/>
</dbReference>
<comment type="caution">
    <text evidence="9">The sequence shown here is derived from an EMBL/GenBank/DDBJ whole genome shotgun (WGS) entry which is preliminary data.</text>
</comment>
<name>D4S252_9FIRM</name>
<evidence type="ECO:0000256" key="4">
    <source>
        <dbReference type="ARBA" id="ARBA00023125"/>
    </source>
</evidence>
<dbReference type="InterPro" id="IPR036388">
    <property type="entry name" value="WH-like_DNA-bd_sf"/>
</dbReference>
<evidence type="ECO:0000256" key="6">
    <source>
        <dbReference type="RuleBase" id="RU362124"/>
    </source>
</evidence>
<proteinExistence type="inferred from homology"/>
<dbReference type="AlphaFoldDB" id="D4S252"/>
<keyword evidence="10" id="KW-1185">Reference proteome</keyword>
<dbReference type="GeneID" id="98917706"/>
<reference evidence="9 10" key="1">
    <citation type="submission" date="2010-02" db="EMBL/GenBank/DDBJ databases">
        <authorList>
            <person name="Weinstock G."/>
            <person name="Sodergren E."/>
            <person name="Clifton S."/>
            <person name="Fulton L."/>
            <person name="Fulton B."/>
            <person name="Courtney L."/>
            <person name="Fronick C."/>
            <person name="Harrison M."/>
            <person name="Strong C."/>
            <person name="Farmer C."/>
            <person name="Delahaunty K."/>
            <person name="Markovic C."/>
            <person name="Hall O."/>
            <person name="Minx P."/>
            <person name="Tomlinson C."/>
            <person name="Mitreva M."/>
            <person name="Nelson J."/>
            <person name="Hou S."/>
            <person name="Wollam A."/>
            <person name="Pepin K.H."/>
            <person name="Johnson M."/>
            <person name="Bhonagiri V."/>
            <person name="Zhang X."/>
            <person name="Suruliraj S."/>
            <person name="Warren W."/>
            <person name="Chinwalla A."/>
            <person name="Mardis E.R."/>
            <person name="Wilson R.K."/>
        </authorList>
    </citation>
    <scope>NUCLEOTIDE SEQUENCE [LARGE SCALE GENOMIC DNA]</scope>
    <source>
        <strain evidence="9 10">DSM 2876</strain>
    </source>
</reference>
<dbReference type="PRINTS" id="PR00046">
    <property type="entry name" value="SIGMA70FCT"/>
</dbReference>
<dbReference type="InterPro" id="IPR007627">
    <property type="entry name" value="RNA_pol_sigma70_r2"/>
</dbReference>
<dbReference type="PROSITE" id="PS00715">
    <property type="entry name" value="SIGMA70_1"/>
    <property type="match status" value="1"/>
</dbReference>
<dbReference type="Gene3D" id="1.10.10.10">
    <property type="entry name" value="Winged helix-like DNA-binding domain superfamily/Winged helix DNA-binding domain"/>
    <property type="match status" value="2"/>
</dbReference>
<dbReference type="RefSeq" id="WP_005604197.1">
    <property type="nucleotide sequence ID" value="NZ_GG663524.1"/>
</dbReference>
<dbReference type="Proteomes" id="UP000006238">
    <property type="component" value="Unassembled WGS sequence"/>
</dbReference>
<dbReference type="InterPro" id="IPR007630">
    <property type="entry name" value="RNA_pol_sigma70_r4"/>
</dbReference>
<evidence type="ECO:0000259" key="7">
    <source>
        <dbReference type="PROSITE" id="PS00715"/>
    </source>
</evidence>
<evidence type="ECO:0000313" key="9">
    <source>
        <dbReference type="EMBL" id="EFF67609.1"/>
    </source>
</evidence>
<dbReference type="STRING" id="45851.BHV86_04495"/>
<comment type="function">
    <text evidence="6">Sigma factors are initiation factors that promote the attachment of RNA polymerase to specific initiation sites and are then released.</text>
</comment>
<dbReference type="GO" id="GO:0016987">
    <property type="term" value="F:sigma factor activity"/>
    <property type="evidence" value="ECO:0007669"/>
    <property type="project" value="UniProtKB-KW"/>
</dbReference>
<dbReference type="NCBIfam" id="NF004052">
    <property type="entry name" value="PRK05572.1"/>
    <property type="match status" value="1"/>
</dbReference>
<sequence>MDHTKELIALAHEGNKEARDMLVMHNMGLVYSIAKRFANRGYEMDDIVSIGTIGLIKAIDKFDLNMDVMLSTYAVPMISGEIKRFIRDDGIIKISRSIKENGWKINQAKDYLSQKLKREVTIEEISKETGICTEDIVVAMEASKDVESIYQTIYQSDGNQIYVVDKLAASAKESDHDKIMNHVMLEETMNILEKDEKTIIEMRYFQEKTQSEVAKILGISQVQVSRMEKKILLRMRKNMEV</sequence>
<evidence type="ECO:0000259" key="8">
    <source>
        <dbReference type="PROSITE" id="PS00716"/>
    </source>
</evidence>
<dbReference type="InterPro" id="IPR013324">
    <property type="entry name" value="RNA_pol_sigma_r3/r4-like"/>
</dbReference>